<evidence type="ECO:0000256" key="2">
    <source>
        <dbReference type="SAM" id="Phobius"/>
    </source>
</evidence>
<keyword evidence="2" id="KW-0812">Transmembrane</keyword>
<feature type="region of interest" description="Disordered" evidence="1">
    <location>
        <begin position="608"/>
        <end position="631"/>
    </location>
</feature>
<feature type="transmembrane region" description="Helical" evidence="2">
    <location>
        <begin position="20"/>
        <end position="44"/>
    </location>
</feature>
<keyword evidence="2" id="KW-0472">Membrane</keyword>
<reference evidence="4" key="1">
    <citation type="journal article" date="2019" name="Int. J. Syst. Evol. Microbiol.">
        <title>The Global Catalogue of Microorganisms (GCM) 10K type strain sequencing project: providing services to taxonomists for standard genome sequencing and annotation.</title>
        <authorList>
            <consortium name="The Broad Institute Genomics Platform"/>
            <consortium name="The Broad Institute Genome Sequencing Center for Infectious Disease"/>
            <person name="Wu L."/>
            <person name="Ma J."/>
        </authorList>
    </citation>
    <scope>NUCLEOTIDE SEQUENCE [LARGE SCALE GENOMIC DNA]</scope>
    <source>
        <strain evidence="4">CCUG 56607</strain>
    </source>
</reference>
<feature type="transmembrane region" description="Helical" evidence="2">
    <location>
        <begin position="264"/>
        <end position="284"/>
    </location>
</feature>
<protein>
    <recommendedName>
        <fullName evidence="5">Phage-related protein</fullName>
    </recommendedName>
</protein>
<keyword evidence="4" id="KW-1185">Reference proteome</keyword>
<feature type="transmembrane region" description="Helical" evidence="2">
    <location>
        <begin position="337"/>
        <end position="354"/>
    </location>
</feature>
<keyword evidence="2" id="KW-1133">Transmembrane helix</keyword>
<feature type="transmembrane region" description="Helical" evidence="2">
    <location>
        <begin position="50"/>
        <end position="70"/>
    </location>
</feature>
<feature type="transmembrane region" description="Helical" evidence="2">
    <location>
        <begin position="304"/>
        <end position="325"/>
    </location>
</feature>
<comment type="caution">
    <text evidence="3">The sequence shown here is derived from an EMBL/GenBank/DDBJ whole genome shotgun (WGS) entry which is preliminary data.</text>
</comment>
<proteinExistence type="predicted"/>
<dbReference type="PANTHER" id="PTHR37813:SF1">
    <property type="entry name" value="FELS-2 PROPHAGE PROTEIN"/>
    <property type="match status" value="1"/>
</dbReference>
<dbReference type="EMBL" id="JBHTKL010000001">
    <property type="protein sequence ID" value="MFD1018670.1"/>
    <property type="molecule type" value="Genomic_DNA"/>
</dbReference>
<evidence type="ECO:0000313" key="3">
    <source>
        <dbReference type="EMBL" id="MFD1018670.1"/>
    </source>
</evidence>
<sequence length="665" mass="71102">MDRIADASRDTGQVIKINLLGSLISVLPALSPIIGSTAGGIMALASSLTAAGAAAGGYGLVAVPALTGVFKAQEKLTAAQEAVASAEGPEEKAEALAQLKKVQDGLTKSQLASLEAMKKFGSFFSKFAKRFEAPILDQFNRSLGILQQLMETTWPVIDGAVRAVDDLIDAFERNLKADDVKAIFYWLNTSAGPALETIGKAIGNFLTGTLSMLAAFNPLAVDMQNGLLGMSEGFRDWAASLSESKKFEDFLNFVRENGPKVLDLIGNLTMFIINLGIGLAPVGTKILDITNAFLEWTNKMMETYPVVGTIIGVAMSLFGVLMTLIPGIALTRAAFKGLGGGVAGAVGKIISWMAPFKTQIIAAMRVGGGALLRFLGGPVGLLVQGVVALVILIVKNWDEIAAFTKRTWENISGTMRAAWSYIRNKAGELVAKVVLKFLELKSNVVNTFNAIRDYATQKAGELVGKVVGKFLDLKNRVTDKMESVQSKITDIWGDVMDFFGGIDLADTGRNIMEGLLNGITGMAGKLMDKAASIASSIKDTIKGALRIHSPSRETTYLGKMVGAGLAEGMTNSLRSIKRASNTLAFAAVPAVPQASGIRSGYKTSKVRPDYSYRYGGSRSERNRDESKPNGITQQITINSTQPLSPAETARKYRQAARHLAMEWHV</sequence>
<accession>A0ABW3L0G2</accession>
<name>A0ABW3L0G2_9BACI</name>
<feature type="transmembrane region" description="Helical" evidence="2">
    <location>
        <begin position="374"/>
        <end position="394"/>
    </location>
</feature>
<evidence type="ECO:0000313" key="4">
    <source>
        <dbReference type="Proteomes" id="UP001596990"/>
    </source>
</evidence>
<feature type="compositionally biased region" description="Basic and acidic residues" evidence="1">
    <location>
        <begin position="618"/>
        <end position="627"/>
    </location>
</feature>
<evidence type="ECO:0008006" key="5">
    <source>
        <dbReference type="Google" id="ProtNLM"/>
    </source>
</evidence>
<dbReference type="Gene3D" id="1.20.120.20">
    <property type="entry name" value="Apolipoprotein"/>
    <property type="match status" value="1"/>
</dbReference>
<dbReference type="RefSeq" id="WP_386057348.1">
    <property type="nucleotide sequence ID" value="NZ_JBHTKL010000001.1"/>
</dbReference>
<organism evidence="3 4">
    <name type="scientific">Thalassobacillus hwangdonensis</name>
    <dbReference type="NCBI Taxonomy" id="546108"/>
    <lineage>
        <taxon>Bacteria</taxon>
        <taxon>Bacillati</taxon>
        <taxon>Bacillota</taxon>
        <taxon>Bacilli</taxon>
        <taxon>Bacillales</taxon>
        <taxon>Bacillaceae</taxon>
        <taxon>Thalassobacillus</taxon>
    </lineage>
</organism>
<dbReference type="PANTHER" id="PTHR37813">
    <property type="entry name" value="FELS-2 PROPHAGE PROTEIN"/>
    <property type="match status" value="1"/>
</dbReference>
<gene>
    <name evidence="3" type="ORF">ACFQ2J_05580</name>
</gene>
<dbReference type="Proteomes" id="UP001596990">
    <property type="component" value="Unassembled WGS sequence"/>
</dbReference>
<evidence type="ECO:0000256" key="1">
    <source>
        <dbReference type="SAM" id="MobiDB-lite"/>
    </source>
</evidence>